<organism evidence="1 2">
    <name type="scientific">Hydrogenothermus marinus</name>
    <dbReference type="NCBI Taxonomy" id="133270"/>
    <lineage>
        <taxon>Bacteria</taxon>
        <taxon>Pseudomonadati</taxon>
        <taxon>Aquificota</taxon>
        <taxon>Aquificia</taxon>
        <taxon>Aquificales</taxon>
        <taxon>Hydrogenothermaceae</taxon>
        <taxon>Hydrogenothermus</taxon>
    </lineage>
</organism>
<dbReference type="AlphaFoldDB" id="A0A3M0BKG0"/>
<gene>
    <name evidence="1" type="ORF">CLV39_0591</name>
</gene>
<evidence type="ECO:0000313" key="2">
    <source>
        <dbReference type="Proteomes" id="UP000280842"/>
    </source>
</evidence>
<comment type="caution">
    <text evidence="1">The sequence shown here is derived from an EMBL/GenBank/DDBJ whole genome shotgun (WGS) entry which is preliminary data.</text>
</comment>
<protein>
    <submittedName>
        <fullName evidence="1">Uncharacterized protein</fullName>
    </submittedName>
</protein>
<keyword evidence="2" id="KW-1185">Reference proteome</keyword>
<reference evidence="1 2" key="1">
    <citation type="submission" date="2018-10" db="EMBL/GenBank/DDBJ databases">
        <title>Genomic Encyclopedia of Archaeal and Bacterial Type Strains, Phase II (KMG-II): from individual species to whole genera.</title>
        <authorList>
            <person name="Goeker M."/>
        </authorList>
    </citation>
    <scope>NUCLEOTIDE SEQUENCE [LARGE SCALE GENOMIC DNA]</scope>
    <source>
        <strain evidence="1 2">VM1</strain>
    </source>
</reference>
<dbReference type="RefSeq" id="WP_121922712.1">
    <property type="nucleotide sequence ID" value="NZ_REFO01000010.1"/>
</dbReference>
<accession>A0A3M0BKG0</accession>
<evidence type="ECO:0000313" key="1">
    <source>
        <dbReference type="EMBL" id="RMA97953.1"/>
    </source>
</evidence>
<dbReference type="EMBL" id="REFO01000010">
    <property type="protein sequence ID" value="RMA97953.1"/>
    <property type="molecule type" value="Genomic_DNA"/>
</dbReference>
<dbReference type="OrthoDB" id="14472at2"/>
<dbReference type="Proteomes" id="UP000280842">
    <property type="component" value="Unassembled WGS sequence"/>
</dbReference>
<name>A0A3M0BKG0_9AQUI</name>
<sequence>MKKDISPFNMLLAQEITNLERFVIKAPMGTDEFWSQWQEKVGEIIVTKAAVKRALKLNKDKLSEEEKKKLSTMLEAFKDVAAYLELLRNTALKLKGIESPNWDIFDGLEENESDDDISF</sequence>
<proteinExistence type="predicted"/>